<organism evidence="1 2">
    <name type="scientific">Tahibacter aquaticus</name>
    <dbReference type="NCBI Taxonomy" id="520092"/>
    <lineage>
        <taxon>Bacteria</taxon>
        <taxon>Pseudomonadati</taxon>
        <taxon>Pseudomonadota</taxon>
        <taxon>Gammaproteobacteria</taxon>
        <taxon>Lysobacterales</taxon>
        <taxon>Rhodanobacteraceae</taxon>
        <taxon>Tahibacter</taxon>
    </lineage>
</organism>
<evidence type="ECO:0000313" key="1">
    <source>
        <dbReference type="EMBL" id="TDR39128.1"/>
    </source>
</evidence>
<dbReference type="EMBL" id="SNZH01000017">
    <property type="protein sequence ID" value="TDR39128.1"/>
    <property type="molecule type" value="Genomic_DNA"/>
</dbReference>
<proteinExistence type="predicted"/>
<protein>
    <submittedName>
        <fullName evidence="1">Uncharacterized protein</fullName>
    </submittedName>
</protein>
<keyword evidence="2" id="KW-1185">Reference proteome</keyword>
<comment type="caution">
    <text evidence="1">The sequence shown here is derived from an EMBL/GenBank/DDBJ whole genome shotgun (WGS) entry which is preliminary data.</text>
</comment>
<reference evidence="1 2" key="1">
    <citation type="submission" date="2019-03" db="EMBL/GenBank/DDBJ databases">
        <title>Genomic Encyclopedia of Type Strains, Phase IV (KMG-IV): sequencing the most valuable type-strain genomes for metagenomic binning, comparative biology and taxonomic classification.</title>
        <authorList>
            <person name="Goeker M."/>
        </authorList>
    </citation>
    <scope>NUCLEOTIDE SEQUENCE [LARGE SCALE GENOMIC DNA]</scope>
    <source>
        <strain evidence="1 2">DSM 21667</strain>
    </source>
</reference>
<gene>
    <name evidence="1" type="ORF">DFR29_11732</name>
</gene>
<sequence>MAHRCRLWSIPVESSDSQRFTVVLVHRLEHGATSADLAHTTTQIWRGIDAALSPIIGRRGVDALFRRSVHVAMQRHGWLAQIHSDALELPDLANLATTLEQQPADKAASGSGALIDTFHSLLIGLIGASLTERLFRSVWAIVSANQPPQDTSA</sequence>
<dbReference type="AlphaFoldDB" id="A0A4R6YNB3"/>
<evidence type="ECO:0000313" key="2">
    <source>
        <dbReference type="Proteomes" id="UP000295293"/>
    </source>
</evidence>
<dbReference type="Proteomes" id="UP000295293">
    <property type="component" value="Unassembled WGS sequence"/>
</dbReference>
<name>A0A4R6YNB3_9GAMM</name>
<accession>A0A4R6YNB3</accession>